<sequence>MIAILPWIIPPLVGAIIGYVTNAIAIKMLFRPLKEVRILGIRLPFTPGILPRERHKLAESIGRMVERELITPEILKERFSRQDTKEALGLSISAYTARLLALPPADWDAKISGLAREGAEIVYPKAARGIIGLLNRNDIKLALENQGRRLVASTIDKLNPFQRFFVSAGQFDSTLKEKMPVIIEDLILQLEALLDSPEAKAKILKTMEEEIQSFPAKNANANLKKLLDFDTGKKSRLDAFLAEKILSTATEQIDSLLKTINVRTLVSDRIDSLDMLQVERIVLDVMAGQLKWINVFGGILGALIGGIQVLLAQVI</sequence>
<evidence type="ECO:0000256" key="6">
    <source>
        <dbReference type="SAM" id="Phobius"/>
    </source>
</evidence>
<gene>
    <name evidence="7" type="ordered locus">TREAZ_0638</name>
</gene>
<name>F5YAZ1_LEAAZ</name>
<dbReference type="OrthoDB" id="9787430at2"/>
<dbReference type="EMBL" id="CP001841">
    <property type="protein sequence ID" value="AEF82773.1"/>
    <property type="molecule type" value="Genomic_DNA"/>
</dbReference>
<dbReference type="AlphaFoldDB" id="F5YAZ1"/>
<organism evidence="7 8">
    <name type="scientific">Leadbettera azotonutricia (strain ATCC BAA-888 / DSM 13862 / ZAS-9)</name>
    <name type="common">Treponema azotonutricium</name>
    <dbReference type="NCBI Taxonomy" id="545695"/>
    <lineage>
        <taxon>Bacteria</taxon>
        <taxon>Pseudomonadati</taxon>
        <taxon>Spirochaetota</taxon>
        <taxon>Spirochaetia</taxon>
        <taxon>Spirochaetales</taxon>
        <taxon>Breznakiellaceae</taxon>
        <taxon>Leadbettera</taxon>
    </lineage>
</organism>
<evidence type="ECO:0000313" key="8">
    <source>
        <dbReference type="Proteomes" id="UP000009222"/>
    </source>
</evidence>
<dbReference type="PANTHER" id="PTHR35791:SF1">
    <property type="entry name" value="UPF0754 MEMBRANE PROTEIN YHEB"/>
    <property type="match status" value="1"/>
</dbReference>
<dbReference type="eggNOG" id="COG4399">
    <property type="taxonomic scope" value="Bacteria"/>
</dbReference>
<protein>
    <submittedName>
        <fullName evidence="7">YheB</fullName>
    </submittedName>
</protein>
<dbReference type="HOGENOM" id="CLU_042384_1_0_12"/>
<proteinExistence type="inferred from homology"/>
<dbReference type="FunCoup" id="F5YAZ1">
    <property type="interactions" value="5"/>
</dbReference>
<dbReference type="InterPro" id="IPR007383">
    <property type="entry name" value="DUF445"/>
</dbReference>
<accession>F5YAZ1</accession>
<reference evidence="8" key="1">
    <citation type="submission" date="2009-12" db="EMBL/GenBank/DDBJ databases">
        <title>Complete sequence of Treponema azotonutricium strain ZAS-9.</title>
        <authorList>
            <person name="Tetu S.G."/>
            <person name="Matson E."/>
            <person name="Ren Q."/>
            <person name="Seshadri R."/>
            <person name="Elbourne L."/>
            <person name="Hassan K.A."/>
            <person name="Durkin A."/>
            <person name="Radune D."/>
            <person name="Mohamoud Y."/>
            <person name="Shay R."/>
            <person name="Jin S."/>
            <person name="Zhang X."/>
            <person name="Lucey K."/>
            <person name="Ballor N.R."/>
            <person name="Ottesen E."/>
            <person name="Rosenthal R."/>
            <person name="Allen A."/>
            <person name="Leadbetter J.R."/>
            <person name="Paulsen I.T."/>
        </authorList>
    </citation>
    <scope>NUCLEOTIDE SEQUENCE [LARGE SCALE GENOMIC DNA]</scope>
    <source>
        <strain evidence="8">ATCC BAA-888 / DSM 13862 / ZAS-9</strain>
    </source>
</reference>
<evidence type="ECO:0000313" key="7">
    <source>
        <dbReference type="EMBL" id="AEF82773.1"/>
    </source>
</evidence>
<dbReference type="InParanoid" id="F5YAZ1"/>
<feature type="transmembrane region" description="Helical" evidence="6">
    <location>
        <begin position="12"/>
        <end position="30"/>
    </location>
</feature>
<comment type="similarity">
    <text evidence="2">Belongs to the UPF0754 family.</text>
</comment>
<keyword evidence="5 6" id="KW-0472">Membrane</keyword>
<dbReference type="RefSeq" id="WP_015711323.1">
    <property type="nucleotide sequence ID" value="NC_015577.1"/>
</dbReference>
<evidence type="ECO:0000256" key="4">
    <source>
        <dbReference type="ARBA" id="ARBA00022989"/>
    </source>
</evidence>
<dbReference type="GO" id="GO:0012505">
    <property type="term" value="C:endomembrane system"/>
    <property type="evidence" value="ECO:0007669"/>
    <property type="project" value="UniProtKB-SubCell"/>
</dbReference>
<evidence type="ECO:0000256" key="2">
    <source>
        <dbReference type="ARBA" id="ARBA00008053"/>
    </source>
</evidence>
<dbReference type="STRING" id="545695.TREAZ_0638"/>
<feature type="transmembrane region" description="Helical" evidence="6">
    <location>
        <begin position="292"/>
        <end position="311"/>
    </location>
</feature>
<keyword evidence="8" id="KW-1185">Reference proteome</keyword>
<keyword evidence="4 6" id="KW-1133">Transmembrane helix</keyword>
<evidence type="ECO:0000256" key="5">
    <source>
        <dbReference type="ARBA" id="ARBA00023136"/>
    </source>
</evidence>
<comment type="subcellular location">
    <subcellularLocation>
        <location evidence="1">Endomembrane system</location>
    </subcellularLocation>
</comment>
<dbReference type="Pfam" id="PF04286">
    <property type="entry name" value="DUF445"/>
    <property type="match status" value="1"/>
</dbReference>
<dbReference type="Proteomes" id="UP000009222">
    <property type="component" value="Chromosome"/>
</dbReference>
<dbReference type="KEGG" id="taz:TREAZ_0638"/>
<evidence type="ECO:0000256" key="1">
    <source>
        <dbReference type="ARBA" id="ARBA00004308"/>
    </source>
</evidence>
<dbReference type="PANTHER" id="PTHR35791">
    <property type="entry name" value="UPF0754 MEMBRANE PROTEIN YHEB"/>
    <property type="match status" value="1"/>
</dbReference>
<evidence type="ECO:0000256" key="3">
    <source>
        <dbReference type="ARBA" id="ARBA00022692"/>
    </source>
</evidence>
<reference evidence="7 8" key="2">
    <citation type="journal article" date="2011" name="ISME J.">
        <title>RNA-seq reveals cooperative metabolic interactions between two termite-gut spirochete species in co-culture.</title>
        <authorList>
            <person name="Rosenthal A.Z."/>
            <person name="Matson E.G."/>
            <person name="Eldar A."/>
            <person name="Leadbetter J.R."/>
        </authorList>
    </citation>
    <scope>NUCLEOTIDE SEQUENCE [LARGE SCALE GENOMIC DNA]</scope>
    <source>
        <strain evidence="8">ATCC BAA-888 / DSM 13862 / ZAS-9</strain>
    </source>
</reference>
<keyword evidence="3 6" id="KW-0812">Transmembrane</keyword>